<protein>
    <submittedName>
        <fullName evidence="4">Galactose oxidase</fullName>
    </submittedName>
</protein>
<evidence type="ECO:0000313" key="5">
    <source>
        <dbReference type="Proteomes" id="UP001139646"/>
    </source>
</evidence>
<keyword evidence="2" id="KW-0677">Repeat</keyword>
<evidence type="ECO:0000256" key="1">
    <source>
        <dbReference type="ARBA" id="ARBA00022441"/>
    </source>
</evidence>
<dbReference type="RefSeq" id="WP_242288088.1">
    <property type="nucleotide sequence ID" value="NZ_JAKKSL010000004.1"/>
</dbReference>
<sequence>MLTTKIVKSFTAFAASFLVIFTVTAQDTWETIETSKSFTARHEAGFVKFDNKGYLIGGRRINPVDAFDPNTLTWQSLQKSPLELHHFQPVVWEDRIVVAGAMTGGYPAEKPVKNIYFFYPKENKWEKGPAIPKTRLRGGAVAVVHSNSLYLIGGITNGHLDGHVKWVDKYDFKTNTWSILPDAPHARDHAQGAILNNKIYVVRRRTSGKIKKVFELVEPKVDVFNLTTHQWQVIKENLPTPRAGNSVFAYQNSFIVVGGESADPSKAHNDVELYNTETRSWKKMPSLQQGRHGSGVIEMNGYLWIASGSGMQGGSPELKSVERIKLNAIF</sequence>
<keyword evidence="1" id="KW-0880">Kelch repeat</keyword>
<dbReference type="EMBL" id="JAKKSL010000004">
    <property type="protein sequence ID" value="MCI2285276.1"/>
    <property type="molecule type" value="Genomic_DNA"/>
</dbReference>
<accession>A0ABS9X4X9</accession>
<dbReference type="InterPro" id="IPR015915">
    <property type="entry name" value="Kelch-typ_b-propeller"/>
</dbReference>
<keyword evidence="3" id="KW-0732">Signal</keyword>
<feature type="signal peptide" evidence="3">
    <location>
        <begin position="1"/>
        <end position="25"/>
    </location>
</feature>
<keyword evidence="5" id="KW-1185">Reference proteome</keyword>
<dbReference type="PANTHER" id="PTHR24412">
    <property type="entry name" value="KELCH PROTEIN"/>
    <property type="match status" value="1"/>
</dbReference>
<dbReference type="Pfam" id="PF24681">
    <property type="entry name" value="Kelch_KLHDC2_KLHL20_DRC7"/>
    <property type="match status" value="1"/>
</dbReference>
<feature type="chain" id="PRO_5045798147" evidence="3">
    <location>
        <begin position="26"/>
        <end position="330"/>
    </location>
</feature>
<dbReference type="SUPFAM" id="SSF117281">
    <property type="entry name" value="Kelch motif"/>
    <property type="match status" value="1"/>
</dbReference>
<name>A0ABS9X4X9_9GAMM</name>
<gene>
    <name evidence="4" type="ORF">L3081_20200</name>
</gene>
<comment type="caution">
    <text evidence="4">The sequence shown here is derived from an EMBL/GenBank/DDBJ whole genome shotgun (WGS) entry which is preliminary data.</text>
</comment>
<dbReference type="Proteomes" id="UP001139646">
    <property type="component" value="Unassembled WGS sequence"/>
</dbReference>
<dbReference type="InterPro" id="IPR006652">
    <property type="entry name" value="Kelch_1"/>
</dbReference>
<reference evidence="4" key="1">
    <citation type="submission" date="2022-01" db="EMBL/GenBank/DDBJ databases">
        <title>Colwellia maritima, isolated from seawater.</title>
        <authorList>
            <person name="Kristyanto S."/>
            <person name="Jung J."/>
            <person name="Jeon C.O."/>
        </authorList>
    </citation>
    <scope>NUCLEOTIDE SEQUENCE</scope>
    <source>
        <strain evidence="4">MSW7</strain>
    </source>
</reference>
<dbReference type="SMART" id="SM00612">
    <property type="entry name" value="Kelch"/>
    <property type="match status" value="4"/>
</dbReference>
<dbReference type="PANTHER" id="PTHR24412:SF489">
    <property type="entry name" value="RING FINGER DOMAIN AND KELCH REPEAT-CONTAINING PROTEIN DDB_G0271372"/>
    <property type="match status" value="1"/>
</dbReference>
<evidence type="ECO:0000256" key="3">
    <source>
        <dbReference type="SAM" id="SignalP"/>
    </source>
</evidence>
<proteinExistence type="predicted"/>
<organism evidence="4 5">
    <name type="scientific">Colwellia maritima</name>
    <dbReference type="NCBI Taxonomy" id="2912588"/>
    <lineage>
        <taxon>Bacteria</taxon>
        <taxon>Pseudomonadati</taxon>
        <taxon>Pseudomonadota</taxon>
        <taxon>Gammaproteobacteria</taxon>
        <taxon>Alteromonadales</taxon>
        <taxon>Colwelliaceae</taxon>
        <taxon>Colwellia</taxon>
    </lineage>
</organism>
<dbReference type="Gene3D" id="2.120.10.80">
    <property type="entry name" value="Kelch-type beta propeller"/>
    <property type="match status" value="2"/>
</dbReference>
<evidence type="ECO:0000313" key="4">
    <source>
        <dbReference type="EMBL" id="MCI2285276.1"/>
    </source>
</evidence>
<evidence type="ECO:0000256" key="2">
    <source>
        <dbReference type="ARBA" id="ARBA00022737"/>
    </source>
</evidence>